<dbReference type="RefSeq" id="WP_135205270.1">
    <property type="nucleotide sequence ID" value="NZ_SPVF01000006.1"/>
</dbReference>
<evidence type="ECO:0000256" key="3">
    <source>
        <dbReference type="PIRSR" id="PIRSR603782-1"/>
    </source>
</evidence>
<name>A0A4Y9SUG1_9BURK</name>
<organism evidence="7 8">
    <name type="scientific">Zemynaea arenosa</name>
    <dbReference type="NCBI Taxonomy" id="2561931"/>
    <lineage>
        <taxon>Bacteria</taxon>
        <taxon>Pseudomonadati</taxon>
        <taxon>Pseudomonadota</taxon>
        <taxon>Betaproteobacteria</taxon>
        <taxon>Burkholderiales</taxon>
        <taxon>Oxalobacteraceae</taxon>
        <taxon>Telluria group</taxon>
        <taxon>Zemynaea</taxon>
    </lineage>
</organism>
<dbReference type="Proteomes" id="UP000298438">
    <property type="component" value="Unassembled WGS sequence"/>
</dbReference>
<dbReference type="EMBL" id="SPVF01000006">
    <property type="protein sequence ID" value="TFW30261.1"/>
    <property type="molecule type" value="Genomic_DNA"/>
</dbReference>
<dbReference type="InterPro" id="IPR003782">
    <property type="entry name" value="SCO1/SenC"/>
</dbReference>
<keyword evidence="2 3" id="KW-0186">Copper</keyword>
<keyword evidence="8" id="KW-1185">Reference proteome</keyword>
<dbReference type="PANTHER" id="PTHR12151:SF25">
    <property type="entry name" value="LINALOOL DEHYDRATASE_ISOMERASE DOMAIN-CONTAINING PROTEIN"/>
    <property type="match status" value="1"/>
</dbReference>
<dbReference type="CDD" id="cd02968">
    <property type="entry name" value="SCO"/>
    <property type="match status" value="1"/>
</dbReference>
<dbReference type="Gene3D" id="3.40.30.10">
    <property type="entry name" value="Glutaredoxin"/>
    <property type="match status" value="1"/>
</dbReference>
<proteinExistence type="inferred from homology"/>
<dbReference type="AlphaFoldDB" id="A0A4Y9SUG1"/>
<evidence type="ECO:0000259" key="6">
    <source>
        <dbReference type="PROSITE" id="PS51352"/>
    </source>
</evidence>
<dbReference type="PROSITE" id="PS51352">
    <property type="entry name" value="THIOREDOXIN_2"/>
    <property type="match status" value="1"/>
</dbReference>
<comment type="similarity">
    <text evidence="1">Belongs to the SCO1/2 family.</text>
</comment>
<keyword evidence="4" id="KW-1015">Disulfide bond</keyword>
<keyword evidence="3" id="KW-0479">Metal-binding</keyword>
<feature type="domain" description="Thioredoxin" evidence="6">
    <location>
        <begin position="28"/>
        <end position="189"/>
    </location>
</feature>
<dbReference type="SUPFAM" id="SSF52833">
    <property type="entry name" value="Thioredoxin-like"/>
    <property type="match status" value="1"/>
</dbReference>
<comment type="caution">
    <text evidence="7">The sequence shown here is derived from an EMBL/GenBank/DDBJ whole genome shotgun (WGS) entry which is preliminary data.</text>
</comment>
<sequence length="189" mass="20283">MLKHVMAAVILCAAAALQAAPALKAGTFDPPRPAPEIALPAADGTQFSLAAQKGKVVILEFGYATCRDVCPISLAMLANARAKLGPLADRLQVVFITVDPERDTPKVLREYLANFDKTFVGITGTPAQMEAIRQAYGISATKKVQARGGYTMGHSSYLYYVDPQGRLRALQPFGRPADDVVHDVKALLE</sequence>
<evidence type="ECO:0000256" key="2">
    <source>
        <dbReference type="ARBA" id="ARBA00023008"/>
    </source>
</evidence>
<dbReference type="InterPro" id="IPR036249">
    <property type="entry name" value="Thioredoxin-like_sf"/>
</dbReference>
<evidence type="ECO:0000256" key="1">
    <source>
        <dbReference type="ARBA" id="ARBA00010996"/>
    </source>
</evidence>
<dbReference type="PANTHER" id="PTHR12151">
    <property type="entry name" value="ELECTRON TRANSPORT PROTIN SCO1/SENC FAMILY MEMBER"/>
    <property type="match status" value="1"/>
</dbReference>
<dbReference type="Pfam" id="PF02630">
    <property type="entry name" value="SCO1-SenC"/>
    <property type="match status" value="1"/>
</dbReference>
<evidence type="ECO:0000313" key="7">
    <source>
        <dbReference type="EMBL" id="TFW30261.1"/>
    </source>
</evidence>
<evidence type="ECO:0000313" key="8">
    <source>
        <dbReference type="Proteomes" id="UP000298438"/>
    </source>
</evidence>
<accession>A0A4Y9SUG1</accession>
<evidence type="ECO:0000256" key="4">
    <source>
        <dbReference type="PIRSR" id="PIRSR603782-2"/>
    </source>
</evidence>
<dbReference type="OrthoDB" id="9790194at2"/>
<reference evidence="7 8" key="1">
    <citation type="submission" date="2019-03" db="EMBL/GenBank/DDBJ databases">
        <title>Draft Genome Sequence of Massilia arenosa sp. nov., a Novel Massilia Species Isolated from a Sandy-loam Maize Soil.</title>
        <authorList>
            <person name="Raths R."/>
            <person name="Peta V."/>
            <person name="Bucking H."/>
        </authorList>
    </citation>
    <scope>NUCLEOTIDE SEQUENCE [LARGE SCALE GENOMIC DNA]</scope>
    <source>
        <strain evidence="7 8">MC02</strain>
    </source>
</reference>
<feature type="binding site" evidence="3">
    <location>
        <position position="70"/>
    </location>
    <ligand>
        <name>Cu cation</name>
        <dbReference type="ChEBI" id="CHEBI:23378"/>
    </ligand>
</feature>
<keyword evidence="5" id="KW-0732">Signal</keyword>
<protein>
    <submittedName>
        <fullName evidence="7">SCO family protein</fullName>
    </submittedName>
</protein>
<dbReference type="InterPro" id="IPR013766">
    <property type="entry name" value="Thioredoxin_domain"/>
</dbReference>
<feature type="chain" id="PRO_5021479041" evidence="5">
    <location>
        <begin position="20"/>
        <end position="189"/>
    </location>
</feature>
<gene>
    <name evidence="7" type="ORF">E4L96_00440</name>
</gene>
<evidence type="ECO:0000256" key="5">
    <source>
        <dbReference type="SAM" id="SignalP"/>
    </source>
</evidence>
<feature type="signal peptide" evidence="5">
    <location>
        <begin position="1"/>
        <end position="19"/>
    </location>
</feature>
<feature type="binding site" evidence="3">
    <location>
        <position position="154"/>
    </location>
    <ligand>
        <name>Cu cation</name>
        <dbReference type="ChEBI" id="CHEBI:23378"/>
    </ligand>
</feature>
<dbReference type="GO" id="GO:0046872">
    <property type="term" value="F:metal ion binding"/>
    <property type="evidence" value="ECO:0007669"/>
    <property type="project" value="UniProtKB-KW"/>
</dbReference>
<feature type="disulfide bond" description="Redox-active" evidence="4">
    <location>
        <begin position="66"/>
        <end position="70"/>
    </location>
</feature>
<feature type="binding site" evidence="3">
    <location>
        <position position="66"/>
    </location>
    <ligand>
        <name>Cu cation</name>
        <dbReference type="ChEBI" id="CHEBI:23378"/>
    </ligand>
</feature>